<sequence>MSIGRDIFLTIINSFLNKNFINKKKVSPIAINTHSMSLAVIMFSVKFQIEERTTIVITPVLN</sequence>
<protein>
    <submittedName>
        <fullName evidence="1">Uncharacterized protein</fullName>
    </submittedName>
</protein>
<evidence type="ECO:0000313" key="2">
    <source>
        <dbReference type="Proteomes" id="UP000275925"/>
    </source>
</evidence>
<name>A0A388TGC7_9BACT</name>
<comment type="caution">
    <text evidence="1">The sequence shown here is derived from an EMBL/GenBank/DDBJ whole genome shotgun (WGS) entry which is preliminary data.</text>
</comment>
<reference evidence="1 2" key="1">
    <citation type="journal article" date="2019" name="ISME J.">
        <title>Genome analyses of uncultured TG2/ZB3 bacteria in 'Margulisbacteria' specifically attached to ectosymbiotic spirochetes of protists in the termite gut.</title>
        <authorList>
            <person name="Utami Y.D."/>
            <person name="Kuwahara H."/>
            <person name="Igai K."/>
            <person name="Murakami T."/>
            <person name="Sugaya K."/>
            <person name="Morikawa T."/>
            <person name="Nagura Y."/>
            <person name="Yuki M."/>
            <person name="Deevong P."/>
            <person name="Inoue T."/>
            <person name="Kihara K."/>
            <person name="Lo N."/>
            <person name="Yamada A."/>
            <person name="Ohkuma M."/>
            <person name="Hongoh Y."/>
        </authorList>
    </citation>
    <scope>NUCLEOTIDE SEQUENCE [LARGE SCALE GENOMIC DNA]</scope>
    <source>
        <strain evidence="1">NkOx7-02</strain>
    </source>
</reference>
<dbReference type="EMBL" id="BGZO01000006">
    <property type="protein sequence ID" value="GBR75714.1"/>
    <property type="molecule type" value="Genomic_DNA"/>
</dbReference>
<accession>A0A388TGC7</accession>
<proteinExistence type="predicted"/>
<evidence type="ECO:0000313" key="1">
    <source>
        <dbReference type="EMBL" id="GBR75714.1"/>
    </source>
</evidence>
<dbReference type="AlphaFoldDB" id="A0A388TGC7"/>
<organism evidence="1 2">
    <name type="scientific">Candidatus Termititenax persephonae</name>
    <dbReference type="NCBI Taxonomy" id="2218525"/>
    <lineage>
        <taxon>Bacteria</taxon>
        <taxon>Bacillati</taxon>
        <taxon>Candidatus Margulisiibacteriota</taxon>
        <taxon>Candidatus Termititenacia</taxon>
        <taxon>Candidatus Termititenacales</taxon>
        <taxon>Candidatus Termititenacaceae</taxon>
        <taxon>Candidatus Termititenax</taxon>
    </lineage>
</organism>
<keyword evidence="2" id="KW-1185">Reference proteome</keyword>
<dbReference type="Proteomes" id="UP000275925">
    <property type="component" value="Unassembled WGS sequence"/>
</dbReference>
<gene>
    <name evidence="1" type="ORF">NO2_0362</name>
</gene>